<dbReference type="PANTHER" id="PTHR42825:SF2">
    <property type="entry name" value="BRANCHED-CHAIN-AMINO-ACID AMINOTRANSFERASE 3, CHLOROPLASTIC-RELATED"/>
    <property type="match status" value="1"/>
</dbReference>
<dbReference type="EMBL" id="BNCQ01000023">
    <property type="protein sequence ID" value="GIM06917.1"/>
    <property type="molecule type" value="Genomic_DNA"/>
</dbReference>
<dbReference type="EC" id="2.6.1.42" evidence="8"/>
<evidence type="ECO:0000256" key="8">
    <source>
        <dbReference type="RuleBase" id="RU004517"/>
    </source>
</evidence>
<keyword evidence="8" id="KW-0100">Branched-chain amino acid biosynthesis</keyword>
<dbReference type="Gene3D" id="3.20.10.10">
    <property type="entry name" value="D-amino Acid Aminotransferase, subunit A, domain 2"/>
    <property type="match status" value="1"/>
</dbReference>
<reference evidence="10" key="1">
    <citation type="journal article" date="2021" name="Proc. Natl. Acad. Sci. U.S.A.">
        <title>Three genomes in the algal genus Volvox reveal the fate of a haploid sex-determining region after a transition to homothallism.</title>
        <authorList>
            <person name="Yamamoto K."/>
            <person name="Hamaji T."/>
            <person name="Kawai-Toyooka H."/>
            <person name="Matsuzaki R."/>
            <person name="Takahashi F."/>
            <person name="Nishimura Y."/>
            <person name="Kawachi M."/>
            <person name="Noguchi H."/>
            <person name="Minakuchi Y."/>
            <person name="Umen J.G."/>
            <person name="Toyoda A."/>
            <person name="Nozaki H."/>
        </authorList>
    </citation>
    <scope>NUCLEOTIDE SEQUENCE</scope>
    <source>
        <strain evidence="10">NIES-3785</strain>
    </source>
</reference>
<gene>
    <name evidence="10" type="ORF">Vretimale_11158</name>
</gene>
<feature type="compositionally biased region" description="Polar residues" evidence="9">
    <location>
        <begin position="13"/>
        <end position="30"/>
    </location>
</feature>
<comment type="catalytic activity">
    <reaction evidence="8">
        <text>L-isoleucine + 2-oxoglutarate = (S)-3-methyl-2-oxopentanoate + L-glutamate</text>
        <dbReference type="Rhea" id="RHEA:24801"/>
        <dbReference type="ChEBI" id="CHEBI:16810"/>
        <dbReference type="ChEBI" id="CHEBI:29985"/>
        <dbReference type="ChEBI" id="CHEBI:35146"/>
        <dbReference type="ChEBI" id="CHEBI:58045"/>
        <dbReference type="EC" id="2.6.1.42"/>
    </reaction>
</comment>
<dbReference type="PANTHER" id="PTHR42825">
    <property type="entry name" value="AMINO ACID AMINOTRANSFERASE"/>
    <property type="match status" value="1"/>
</dbReference>
<dbReference type="PROSITE" id="PS00770">
    <property type="entry name" value="AA_TRANSFER_CLASS_4"/>
    <property type="match status" value="1"/>
</dbReference>
<dbReference type="GO" id="GO:0009082">
    <property type="term" value="P:branched-chain amino acid biosynthetic process"/>
    <property type="evidence" value="ECO:0007669"/>
    <property type="project" value="UniProtKB-KW"/>
</dbReference>
<evidence type="ECO:0000256" key="5">
    <source>
        <dbReference type="ARBA" id="ARBA00022898"/>
    </source>
</evidence>
<dbReference type="InterPro" id="IPR001544">
    <property type="entry name" value="Aminotrans_IV"/>
</dbReference>
<proteinExistence type="inferred from homology"/>
<dbReference type="NCBIfam" id="TIGR01123">
    <property type="entry name" value="ilvE_II"/>
    <property type="match status" value="1"/>
</dbReference>
<name>A0A8J4LS31_9CHLO</name>
<dbReference type="InterPro" id="IPR043131">
    <property type="entry name" value="BCAT-like_N"/>
</dbReference>
<evidence type="ECO:0000256" key="3">
    <source>
        <dbReference type="ARBA" id="ARBA00022576"/>
    </source>
</evidence>
<accession>A0A8J4LS31</accession>
<feature type="region of interest" description="Disordered" evidence="9">
    <location>
        <begin position="437"/>
        <end position="459"/>
    </location>
</feature>
<dbReference type="Pfam" id="PF01063">
    <property type="entry name" value="Aminotran_4"/>
    <property type="match status" value="1"/>
</dbReference>
<dbReference type="InterPro" id="IPR043132">
    <property type="entry name" value="BCAT-like_C"/>
</dbReference>
<evidence type="ECO:0000313" key="10">
    <source>
        <dbReference type="EMBL" id="GIM06917.1"/>
    </source>
</evidence>
<comment type="catalytic activity">
    <reaction evidence="8">
        <text>L-valine + 2-oxoglutarate = 3-methyl-2-oxobutanoate + L-glutamate</text>
        <dbReference type="Rhea" id="RHEA:24813"/>
        <dbReference type="ChEBI" id="CHEBI:11851"/>
        <dbReference type="ChEBI" id="CHEBI:16810"/>
        <dbReference type="ChEBI" id="CHEBI:29985"/>
        <dbReference type="ChEBI" id="CHEBI:57762"/>
        <dbReference type="EC" id="2.6.1.42"/>
    </reaction>
</comment>
<feature type="region of interest" description="Disordered" evidence="9">
    <location>
        <begin position="390"/>
        <end position="415"/>
    </location>
</feature>
<evidence type="ECO:0000256" key="7">
    <source>
        <dbReference type="RuleBase" id="RU004516"/>
    </source>
</evidence>
<feature type="region of interest" description="Disordered" evidence="9">
    <location>
        <begin position="1"/>
        <end position="32"/>
    </location>
</feature>
<keyword evidence="4 8" id="KW-0808">Transferase</keyword>
<dbReference type="SUPFAM" id="SSF56752">
    <property type="entry name" value="D-aminoacid aminotransferase-like PLP-dependent enzymes"/>
    <property type="match status" value="2"/>
</dbReference>
<evidence type="ECO:0000256" key="2">
    <source>
        <dbReference type="ARBA" id="ARBA00009320"/>
    </source>
</evidence>
<dbReference type="Gene3D" id="3.30.470.10">
    <property type="match status" value="1"/>
</dbReference>
<evidence type="ECO:0000256" key="4">
    <source>
        <dbReference type="ARBA" id="ARBA00022679"/>
    </source>
</evidence>
<dbReference type="AlphaFoldDB" id="A0A8J4LS31"/>
<protein>
    <recommendedName>
        <fullName evidence="8">Branched-chain-amino-acid aminotransferase</fullName>
        <ecNumber evidence="8">2.6.1.42</ecNumber>
    </recommendedName>
</protein>
<comment type="catalytic activity">
    <reaction evidence="8">
        <text>L-leucine + 2-oxoglutarate = 4-methyl-2-oxopentanoate + L-glutamate</text>
        <dbReference type="Rhea" id="RHEA:18321"/>
        <dbReference type="ChEBI" id="CHEBI:16810"/>
        <dbReference type="ChEBI" id="CHEBI:17865"/>
        <dbReference type="ChEBI" id="CHEBI:29985"/>
        <dbReference type="ChEBI" id="CHEBI:57427"/>
        <dbReference type="EC" id="2.6.1.42"/>
    </reaction>
</comment>
<keyword evidence="5 7" id="KW-0663">Pyridoxal phosphate</keyword>
<feature type="compositionally biased region" description="Low complexity" evidence="9">
    <location>
        <begin position="403"/>
        <end position="415"/>
    </location>
</feature>
<dbReference type="GO" id="GO:0004084">
    <property type="term" value="F:branched-chain-amino-acid transaminase activity"/>
    <property type="evidence" value="ECO:0007669"/>
    <property type="project" value="UniProtKB-EC"/>
</dbReference>
<evidence type="ECO:0000313" key="11">
    <source>
        <dbReference type="Proteomes" id="UP000722791"/>
    </source>
</evidence>
<evidence type="ECO:0000256" key="1">
    <source>
        <dbReference type="ARBA" id="ARBA00001933"/>
    </source>
</evidence>
<keyword evidence="3 8" id="KW-0032">Aminotransferase</keyword>
<dbReference type="InterPro" id="IPR005786">
    <property type="entry name" value="B_amino_transII"/>
</dbReference>
<evidence type="ECO:0000256" key="6">
    <source>
        <dbReference type="RuleBase" id="RU004106"/>
    </source>
</evidence>
<dbReference type="GO" id="GO:0008652">
    <property type="term" value="P:amino acid biosynthetic process"/>
    <property type="evidence" value="ECO:0007669"/>
    <property type="project" value="UniProtKB-KW"/>
</dbReference>
<dbReference type="InterPro" id="IPR036038">
    <property type="entry name" value="Aminotransferase-like"/>
</dbReference>
<comment type="cofactor">
    <cofactor evidence="1 7">
        <name>pyridoxal 5'-phosphate</name>
        <dbReference type="ChEBI" id="CHEBI:597326"/>
    </cofactor>
</comment>
<organism evidence="10 11">
    <name type="scientific">Volvox reticuliferus</name>
    <dbReference type="NCBI Taxonomy" id="1737510"/>
    <lineage>
        <taxon>Eukaryota</taxon>
        <taxon>Viridiplantae</taxon>
        <taxon>Chlorophyta</taxon>
        <taxon>core chlorophytes</taxon>
        <taxon>Chlorophyceae</taxon>
        <taxon>CS clade</taxon>
        <taxon>Chlamydomonadales</taxon>
        <taxon>Volvocaceae</taxon>
        <taxon>Volvox</taxon>
    </lineage>
</organism>
<dbReference type="InterPro" id="IPR018300">
    <property type="entry name" value="Aminotrans_IV_CS"/>
</dbReference>
<dbReference type="Proteomes" id="UP000722791">
    <property type="component" value="Unassembled WGS sequence"/>
</dbReference>
<sequence length="563" mass="58132">MPAANHNHHGRDTSSASSLPLPRTVSQPTVSLHRPASVCMHSVDAGAAAANAGAATAGADSATGTGATSPAAASHVDWSRVRLGVDAAPTMFIANWSPDTCRWDGGELVPYGPLTLLPAAQVLNYGQSIFEGLKAYRFDGGSDAAAAAAEHRVLLFRPDANAARFEAGARRMCMPPVPSAMFLAAVQAVARANAAWVPPPARGSLYIRPLLLGTGPLLGLCPAPSYTFLVYAVPVGGRAKEGRLVPLDYLIHESRHRAAPRGVGSTKAAGNYSPCLLAQAEARAQGCHDCIYLDAKSDTYLEEGSGCNVFMTRGSVVTTPPAAGSILPGITRASLLQLAAALGYAVREAPISWKEALQADEMFGSGTALVVQPIRSVTFKGRRVMFCRTSSSNGTSVDDGESAANGHANEHANGNGQANGHANGCYANCNGCVRNASSDSSDNGEVEVETEKPTGEDEGAAAAAAIVTVDDSESESAGLSYDFGGKTAAELQPKDRAALASFAPVPELASLPPGVGPIAHRLYSLLTGIQYGRAPDPFGWMVEVDMRGPTGTSPSLSSLSHGE</sequence>
<keyword evidence="8" id="KW-0028">Amino-acid biosynthesis</keyword>
<evidence type="ECO:0000256" key="9">
    <source>
        <dbReference type="SAM" id="MobiDB-lite"/>
    </source>
</evidence>
<comment type="caution">
    <text evidence="10">The sequence shown here is derived from an EMBL/GenBank/DDBJ whole genome shotgun (WGS) entry which is preliminary data.</text>
</comment>
<comment type="similarity">
    <text evidence="2 6">Belongs to the class-IV pyridoxal-phosphate-dependent aminotransferase family.</text>
</comment>